<accession>A0A1E7Z4R4</accession>
<gene>
    <name evidence="1" type="ORF">BAE30_00045</name>
</gene>
<reference evidence="1 2" key="1">
    <citation type="submission" date="2016-06" db="EMBL/GenBank/DDBJ databases">
        <title>Gene turnover analysis identifies the evolutionary adaptation of the extremophile Acidithiobacillus caldus.</title>
        <authorList>
            <person name="Zhang X."/>
        </authorList>
    </citation>
    <scope>NUCLEOTIDE SEQUENCE [LARGE SCALE GENOMIC DNA]</scope>
    <source>
        <strain evidence="1 2">S1</strain>
    </source>
</reference>
<dbReference type="Proteomes" id="UP000175707">
    <property type="component" value="Unassembled WGS sequence"/>
</dbReference>
<evidence type="ECO:0000313" key="1">
    <source>
        <dbReference type="EMBL" id="OFC63724.1"/>
    </source>
</evidence>
<dbReference type="EMBL" id="LZYH01000008">
    <property type="protein sequence ID" value="OFC63724.1"/>
    <property type="molecule type" value="Genomic_DNA"/>
</dbReference>
<evidence type="ECO:0000313" key="2">
    <source>
        <dbReference type="Proteomes" id="UP000175707"/>
    </source>
</evidence>
<dbReference type="AlphaFoldDB" id="A0A1E7Z4R4"/>
<organism evidence="1 2">
    <name type="scientific">Acidithiobacillus caldus</name>
    <dbReference type="NCBI Taxonomy" id="33059"/>
    <lineage>
        <taxon>Bacteria</taxon>
        <taxon>Pseudomonadati</taxon>
        <taxon>Pseudomonadota</taxon>
        <taxon>Acidithiobacillia</taxon>
        <taxon>Acidithiobacillales</taxon>
        <taxon>Acidithiobacillaceae</taxon>
        <taxon>Acidithiobacillus</taxon>
    </lineage>
</organism>
<sequence length="123" mass="14445">MKLHVTLHYRETDGEIWGRLLEKETCWIIEGNVLRSIHTIRSSITVPILDSVLEVRGLLCVLRDVCMESQKEVVEGFILDLQDEIRFCRRNMYSDKDMQKHLLDKFGKKPQLTYLPAPASWAW</sequence>
<comment type="caution">
    <text evidence="1">The sequence shown here is derived from an EMBL/GenBank/DDBJ whole genome shotgun (WGS) entry which is preliminary data.</text>
</comment>
<name>A0A1E7Z4R4_9PROT</name>
<proteinExistence type="predicted"/>
<protein>
    <submittedName>
        <fullName evidence="1">Uncharacterized protein</fullName>
    </submittedName>
</protein>